<feature type="compositionally biased region" description="Polar residues" evidence="1">
    <location>
        <begin position="17"/>
        <end position="32"/>
    </location>
</feature>
<evidence type="ECO:0000313" key="2">
    <source>
        <dbReference type="EMBL" id="CAB4162862.1"/>
    </source>
</evidence>
<proteinExistence type="predicted"/>
<evidence type="ECO:0000256" key="1">
    <source>
        <dbReference type="SAM" id="MobiDB-lite"/>
    </source>
</evidence>
<gene>
    <name evidence="2" type="ORF">UFOVP787_152</name>
</gene>
<feature type="compositionally biased region" description="Basic and acidic residues" evidence="1">
    <location>
        <begin position="1"/>
        <end position="14"/>
    </location>
</feature>
<reference evidence="2" key="1">
    <citation type="submission" date="2020-04" db="EMBL/GenBank/DDBJ databases">
        <authorList>
            <person name="Chiriac C."/>
            <person name="Salcher M."/>
            <person name="Ghai R."/>
            <person name="Kavagutti S V."/>
        </authorList>
    </citation>
    <scope>NUCLEOTIDE SEQUENCE</scope>
</reference>
<sequence length="289" mass="31556">MAKTLRDIAAKDKFAGTNKTSKTEPSIDQSNLYPWNAPDGVKFIKKHKIDKKEYPYDVDDAFTSGKVKQTNMKGHGYKDPADDKIYESRMKCESCGKGYEGESCGCGRTVPEAKPGKGKGMIADKKKLQEVLTKKTPAGKVISDFVHSDDPKFAGKSKKERMRMALGAYYGMHPEKSKKTNEELETLDELSKSTLGSYIKKSSTSAMNAAYNAGTVTSKGTGGAKYLKKEKNRKEGIVRAVDKLTSEELAMPMLEGGKKKKGKISKESAPADTPITFPSGNVGDMPGRI</sequence>
<feature type="region of interest" description="Disordered" evidence="1">
    <location>
        <begin position="99"/>
        <end position="121"/>
    </location>
</feature>
<feature type="region of interest" description="Disordered" evidence="1">
    <location>
        <begin position="252"/>
        <end position="289"/>
    </location>
</feature>
<protein>
    <submittedName>
        <fullName evidence="2">Uncharacterized protein</fullName>
    </submittedName>
</protein>
<organism evidence="2">
    <name type="scientific">uncultured Caudovirales phage</name>
    <dbReference type="NCBI Taxonomy" id="2100421"/>
    <lineage>
        <taxon>Viruses</taxon>
        <taxon>Duplodnaviria</taxon>
        <taxon>Heunggongvirae</taxon>
        <taxon>Uroviricota</taxon>
        <taxon>Caudoviricetes</taxon>
        <taxon>Peduoviridae</taxon>
        <taxon>Maltschvirus</taxon>
        <taxon>Maltschvirus maltsch</taxon>
    </lineage>
</organism>
<accession>A0A6J5NVP6</accession>
<dbReference type="EMBL" id="LR796734">
    <property type="protein sequence ID" value="CAB4162862.1"/>
    <property type="molecule type" value="Genomic_DNA"/>
</dbReference>
<name>A0A6J5NVP6_9CAUD</name>
<feature type="region of interest" description="Disordered" evidence="1">
    <location>
        <begin position="1"/>
        <end position="32"/>
    </location>
</feature>